<accession>A0A2U8I7W1</accession>
<evidence type="ECO:0000313" key="1">
    <source>
        <dbReference type="EMBL" id="AWK15260.1"/>
    </source>
</evidence>
<organism evidence="1 2">
    <name type="scientific">Candidatus Fukatsuia symbiotica</name>
    <dbReference type="NCBI Taxonomy" id="1878942"/>
    <lineage>
        <taxon>Bacteria</taxon>
        <taxon>Pseudomonadati</taxon>
        <taxon>Pseudomonadota</taxon>
        <taxon>Gammaproteobacteria</taxon>
        <taxon>Enterobacterales</taxon>
        <taxon>Yersiniaceae</taxon>
        <taxon>Candidatus Fukatsuia</taxon>
    </lineage>
</organism>
<name>A0A2U8I7W1_9GAMM</name>
<evidence type="ECO:0000313" key="2">
    <source>
        <dbReference type="Proteomes" id="UP000261875"/>
    </source>
</evidence>
<keyword evidence="2" id="KW-1185">Reference proteome</keyword>
<gene>
    <name evidence="1" type="ORF">CCS41_13485</name>
</gene>
<reference evidence="1 2" key="1">
    <citation type="submission" date="2017-05" db="EMBL/GenBank/DDBJ databases">
        <title>Genome sequence of Candidatus Fukatsuia symbiotica and Candidatus Hamiltonella defensa from Acyrthosiphon pisum strain 5D.</title>
        <authorList>
            <person name="Patel V.A."/>
            <person name="Chevignon G."/>
            <person name="Russell J.A."/>
            <person name="Oliver K.M."/>
        </authorList>
    </citation>
    <scope>NUCLEOTIDE SEQUENCE [LARGE SCALE GENOMIC DNA]</scope>
    <source>
        <strain evidence="1 2">5D</strain>
    </source>
</reference>
<sequence>MRADSISSQPVSAGNAGVVPEVLLEKGKLKNCLLDYIDIFWAKIKEPLKELNVGFEPGSKLNADHVSSINKAAKSLNEAVKKLSKTEKTKITCLGDEYTVVIQSIIKICENTATFKPNKFKPLITLQNTLIGLIKEESSKKESFLERLTGVFSSGGPSSSDTMKLLQDYS</sequence>
<dbReference type="KEGG" id="fsm:CCS41_13485"/>
<dbReference type="STRING" id="1878942.GCA_900128755_00473"/>
<dbReference type="EMBL" id="CP021659">
    <property type="protein sequence ID" value="AWK15260.1"/>
    <property type="molecule type" value="Genomic_DNA"/>
</dbReference>
<dbReference type="RefSeq" id="WP_072549807.1">
    <property type="nucleotide sequence ID" value="NZ_CP021659.1"/>
</dbReference>
<dbReference type="AlphaFoldDB" id="A0A2U8I7W1"/>
<proteinExistence type="predicted"/>
<protein>
    <submittedName>
        <fullName evidence="1">Uncharacterized protein</fullName>
    </submittedName>
</protein>
<dbReference type="Proteomes" id="UP000261875">
    <property type="component" value="Chromosome"/>
</dbReference>